<dbReference type="InterPro" id="IPR003313">
    <property type="entry name" value="AraC-bd"/>
</dbReference>
<dbReference type="PROSITE" id="PS01124">
    <property type="entry name" value="HTH_ARAC_FAMILY_2"/>
    <property type="match status" value="1"/>
</dbReference>
<dbReference type="Pfam" id="PF12833">
    <property type="entry name" value="HTH_18"/>
    <property type="match status" value="1"/>
</dbReference>
<evidence type="ECO:0000259" key="4">
    <source>
        <dbReference type="PROSITE" id="PS01124"/>
    </source>
</evidence>
<dbReference type="SUPFAM" id="SSF51182">
    <property type="entry name" value="RmlC-like cupins"/>
    <property type="match status" value="1"/>
</dbReference>
<dbReference type="PANTHER" id="PTHR43280:SF27">
    <property type="entry name" value="TRANSCRIPTIONAL REGULATOR MTLR"/>
    <property type="match status" value="1"/>
</dbReference>
<dbReference type="InterPro" id="IPR018060">
    <property type="entry name" value="HTH_AraC"/>
</dbReference>
<dbReference type="RefSeq" id="WP_113619215.1">
    <property type="nucleotide sequence ID" value="NZ_QFFJ01000002.1"/>
</dbReference>
<accession>A0A365XVR9</accession>
<evidence type="ECO:0000256" key="1">
    <source>
        <dbReference type="ARBA" id="ARBA00023015"/>
    </source>
</evidence>
<dbReference type="PROSITE" id="PS00041">
    <property type="entry name" value="HTH_ARAC_FAMILY_1"/>
    <property type="match status" value="1"/>
</dbReference>
<dbReference type="InterPro" id="IPR014710">
    <property type="entry name" value="RmlC-like_jellyroll"/>
</dbReference>
<feature type="domain" description="HTH araC/xylS-type" evidence="4">
    <location>
        <begin position="179"/>
        <end position="277"/>
    </location>
</feature>
<sequence>MKPLIEKLTLSESTSFVARTYRTPNFEVPWHQHNEYELILILEGRGTAFIGDYIGDFEQGDIFFLGSNLPHTFQKSGNVITSAVVIQFLEGFWGNDLINLPEGAYIRNLFMDAALGLKIPNSYREKMAGIIRELEHQQRFARIINLFQCLNLMAESGDYITLSSQTPNTDYRIKQEEIDLILQYTNNNFRNKISLREVSKVVNMSIAAFSKYFRRSTKKTYIDYLNEIRIGYACNLLKDTNKSVIEICFESGFNTLANFNKQFLKYKSINPSTFRKMVKHQSVQFVVDHDYRILSEK</sequence>
<dbReference type="PANTHER" id="PTHR43280">
    <property type="entry name" value="ARAC-FAMILY TRANSCRIPTIONAL REGULATOR"/>
    <property type="match status" value="1"/>
</dbReference>
<dbReference type="AlphaFoldDB" id="A0A365XVR9"/>
<evidence type="ECO:0000256" key="3">
    <source>
        <dbReference type="ARBA" id="ARBA00023163"/>
    </source>
</evidence>
<dbReference type="InterPro" id="IPR018062">
    <property type="entry name" value="HTH_AraC-typ_CS"/>
</dbReference>
<dbReference type="GO" id="GO:0003700">
    <property type="term" value="F:DNA-binding transcription factor activity"/>
    <property type="evidence" value="ECO:0007669"/>
    <property type="project" value="InterPro"/>
</dbReference>
<protein>
    <submittedName>
        <fullName evidence="5">AraC family transcriptional regulator</fullName>
    </submittedName>
</protein>
<dbReference type="EMBL" id="QFFJ01000002">
    <property type="protein sequence ID" value="RBL90467.1"/>
    <property type="molecule type" value="Genomic_DNA"/>
</dbReference>
<dbReference type="SMART" id="SM00342">
    <property type="entry name" value="HTH_ARAC"/>
    <property type="match status" value="1"/>
</dbReference>
<evidence type="ECO:0000313" key="6">
    <source>
        <dbReference type="Proteomes" id="UP000253410"/>
    </source>
</evidence>
<dbReference type="InterPro" id="IPR011051">
    <property type="entry name" value="RmlC_Cupin_sf"/>
</dbReference>
<dbReference type="InterPro" id="IPR009057">
    <property type="entry name" value="Homeodomain-like_sf"/>
</dbReference>
<dbReference type="Gene3D" id="2.60.120.10">
    <property type="entry name" value="Jelly Rolls"/>
    <property type="match status" value="1"/>
</dbReference>
<name>A0A365XVR9_9BACT</name>
<organism evidence="5 6">
    <name type="scientific">Chitinophaga flava</name>
    <dbReference type="NCBI Taxonomy" id="2259036"/>
    <lineage>
        <taxon>Bacteria</taxon>
        <taxon>Pseudomonadati</taxon>
        <taxon>Bacteroidota</taxon>
        <taxon>Chitinophagia</taxon>
        <taxon>Chitinophagales</taxon>
        <taxon>Chitinophagaceae</taxon>
        <taxon>Chitinophaga</taxon>
    </lineage>
</organism>
<dbReference type="GO" id="GO:0043565">
    <property type="term" value="F:sequence-specific DNA binding"/>
    <property type="evidence" value="ECO:0007669"/>
    <property type="project" value="InterPro"/>
</dbReference>
<evidence type="ECO:0000313" key="5">
    <source>
        <dbReference type="EMBL" id="RBL90467.1"/>
    </source>
</evidence>
<keyword evidence="1" id="KW-0805">Transcription regulation</keyword>
<proteinExistence type="predicted"/>
<dbReference type="Pfam" id="PF02311">
    <property type="entry name" value="AraC_binding"/>
    <property type="match status" value="1"/>
</dbReference>
<reference evidence="5 6" key="1">
    <citation type="submission" date="2018-05" db="EMBL/GenBank/DDBJ databases">
        <title>Chitinophaga sp. K3CV102501T nov., isolated from isolated from a monsoon evergreen broad-leaved forest soil.</title>
        <authorList>
            <person name="Lv Y."/>
        </authorList>
    </citation>
    <scope>NUCLEOTIDE SEQUENCE [LARGE SCALE GENOMIC DNA]</scope>
    <source>
        <strain evidence="5 6">GDMCC 1.1325</strain>
    </source>
</reference>
<comment type="caution">
    <text evidence="5">The sequence shown here is derived from an EMBL/GenBank/DDBJ whole genome shotgun (WGS) entry which is preliminary data.</text>
</comment>
<dbReference type="Proteomes" id="UP000253410">
    <property type="component" value="Unassembled WGS sequence"/>
</dbReference>
<gene>
    <name evidence="5" type="ORF">DF182_28830</name>
</gene>
<keyword evidence="2" id="KW-0238">DNA-binding</keyword>
<dbReference type="OrthoDB" id="745435at2"/>
<dbReference type="SUPFAM" id="SSF46689">
    <property type="entry name" value="Homeodomain-like"/>
    <property type="match status" value="2"/>
</dbReference>
<evidence type="ECO:0000256" key="2">
    <source>
        <dbReference type="ARBA" id="ARBA00023125"/>
    </source>
</evidence>
<dbReference type="CDD" id="cd06976">
    <property type="entry name" value="cupin_MtlR-like_N"/>
    <property type="match status" value="1"/>
</dbReference>
<keyword evidence="3" id="KW-0804">Transcription</keyword>
<keyword evidence="6" id="KW-1185">Reference proteome</keyword>
<dbReference type="Gene3D" id="1.10.10.60">
    <property type="entry name" value="Homeodomain-like"/>
    <property type="match status" value="2"/>
</dbReference>